<name>A0A380AS31_9GAMM</name>
<gene>
    <name evidence="1" type="ORF">NCTC11544_04916</name>
</gene>
<dbReference type="EMBL" id="UGYN01000002">
    <property type="protein sequence ID" value="SUI86299.1"/>
    <property type="molecule type" value="Genomic_DNA"/>
</dbReference>
<evidence type="ECO:0000313" key="1">
    <source>
        <dbReference type="EMBL" id="SUI86299.1"/>
    </source>
</evidence>
<dbReference type="AlphaFoldDB" id="A0A380AS31"/>
<accession>A0A380AS31</accession>
<reference evidence="1 2" key="1">
    <citation type="submission" date="2018-06" db="EMBL/GenBank/DDBJ databases">
        <authorList>
            <consortium name="Pathogen Informatics"/>
            <person name="Doyle S."/>
        </authorList>
    </citation>
    <scope>NUCLEOTIDE SEQUENCE [LARGE SCALE GENOMIC DNA]</scope>
    <source>
        <strain evidence="1 2">NCTC11544</strain>
    </source>
</reference>
<evidence type="ECO:0000313" key="2">
    <source>
        <dbReference type="Proteomes" id="UP000255529"/>
    </source>
</evidence>
<proteinExistence type="predicted"/>
<protein>
    <submittedName>
        <fullName evidence="1">Uncharacterized protein</fullName>
    </submittedName>
</protein>
<organism evidence="1 2">
    <name type="scientific">Serratia quinivorans</name>
    <dbReference type="NCBI Taxonomy" id="137545"/>
    <lineage>
        <taxon>Bacteria</taxon>
        <taxon>Pseudomonadati</taxon>
        <taxon>Pseudomonadota</taxon>
        <taxon>Gammaproteobacteria</taxon>
        <taxon>Enterobacterales</taxon>
        <taxon>Yersiniaceae</taxon>
        <taxon>Serratia</taxon>
    </lineage>
</organism>
<dbReference type="Proteomes" id="UP000255529">
    <property type="component" value="Unassembled WGS sequence"/>
</dbReference>
<sequence>MLEKYYETPLGGDPEKHQRLIAVNAALEIAKAAASASDSGVSSALYDVKTKIDETADAIQAAINK</sequence>